<accession>A0A371I582</accession>
<dbReference type="Proteomes" id="UP000257109">
    <property type="component" value="Unassembled WGS sequence"/>
</dbReference>
<comment type="caution">
    <text evidence="1">The sequence shown here is derived from an EMBL/GenBank/DDBJ whole genome shotgun (WGS) entry which is preliminary data.</text>
</comment>
<evidence type="ECO:0000313" key="1">
    <source>
        <dbReference type="EMBL" id="RDY10192.1"/>
    </source>
</evidence>
<organism evidence="1 2">
    <name type="scientific">Mucuna pruriens</name>
    <name type="common">Velvet bean</name>
    <name type="synonym">Dolichos pruriens</name>
    <dbReference type="NCBI Taxonomy" id="157652"/>
    <lineage>
        <taxon>Eukaryota</taxon>
        <taxon>Viridiplantae</taxon>
        <taxon>Streptophyta</taxon>
        <taxon>Embryophyta</taxon>
        <taxon>Tracheophyta</taxon>
        <taxon>Spermatophyta</taxon>
        <taxon>Magnoliopsida</taxon>
        <taxon>eudicotyledons</taxon>
        <taxon>Gunneridae</taxon>
        <taxon>Pentapetalae</taxon>
        <taxon>rosids</taxon>
        <taxon>fabids</taxon>
        <taxon>Fabales</taxon>
        <taxon>Fabaceae</taxon>
        <taxon>Papilionoideae</taxon>
        <taxon>50 kb inversion clade</taxon>
        <taxon>NPAAA clade</taxon>
        <taxon>indigoferoid/millettioid clade</taxon>
        <taxon>Phaseoleae</taxon>
        <taxon>Mucuna</taxon>
    </lineage>
</organism>
<dbReference type="EMBL" id="QJKJ01000892">
    <property type="protein sequence ID" value="RDY10192.1"/>
    <property type="molecule type" value="Genomic_DNA"/>
</dbReference>
<protein>
    <submittedName>
        <fullName evidence="1">Uncharacterized protein</fullName>
    </submittedName>
</protein>
<keyword evidence="2" id="KW-1185">Reference proteome</keyword>
<evidence type="ECO:0000313" key="2">
    <source>
        <dbReference type="Proteomes" id="UP000257109"/>
    </source>
</evidence>
<gene>
    <name evidence="1" type="ORF">CR513_05323</name>
</gene>
<dbReference type="AlphaFoldDB" id="A0A371I582"/>
<name>A0A371I582_MUCPR</name>
<proteinExistence type="predicted"/>
<reference evidence="1" key="1">
    <citation type="submission" date="2018-05" db="EMBL/GenBank/DDBJ databases">
        <title>Draft genome of Mucuna pruriens seed.</title>
        <authorList>
            <person name="Nnadi N.E."/>
            <person name="Vos R."/>
            <person name="Hasami M.H."/>
            <person name="Devisetty U.K."/>
            <person name="Aguiy J.C."/>
        </authorList>
    </citation>
    <scope>NUCLEOTIDE SEQUENCE [LARGE SCALE GENOMIC DNA]</scope>
    <source>
        <strain evidence="1">JCA_2017</strain>
    </source>
</reference>
<sequence length="148" mass="17013">MNVIVKVDKLIFLADFVVLNMHEDSKKEELKKEVVKWEDHSRAQVITSHLKYYVCMEINWMNGDEVQMQLQFIRLHQPTSKYSAIHRTIARSHYKIPSNSQSKIKQNKINGAGDSTLVTLTRAGVHRDHPKLQRAFPLLVSNGASFGL</sequence>
<feature type="non-terminal residue" evidence="1">
    <location>
        <position position="1"/>
    </location>
</feature>